<organism evidence="2 3">
    <name type="scientific">Melanomma pulvis-pyrius CBS 109.77</name>
    <dbReference type="NCBI Taxonomy" id="1314802"/>
    <lineage>
        <taxon>Eukaryota</taxon>
        <taxon>Fungi</taxon>
        <taxon>Dikarya</taxon>
        <taxon>Ascomycota</taxon>
        <taxon>Pezizomycotina</taxon>
        <taxon>Dothideomycetes</taxon>
        <taxon>Pleosporomycetidae</taxon>
        <taxon>Pleosporales</taxon>
        <taxon>Melanommataceae</taxon>
        <taxon>Melanomma</taxon>
    </lineage>
</organism>
<reference evidence="2" key="1">
    <citation type="journal article" date="2020" name="Stud. Mycol.">
        <title>101 Dothideomycetes genomes: a test case for predicting lifestyles and emergence of pathogens.</title>
        <authorList>
            <person name="Haridas S."/>
            <person name="Albert R."/>
            <person name="Binder M."/>
            <person name="Bloem J."/>
            <person name="Labutti K."/>
            <person name="Salamov A."/>
            <person name="Andreopoulos B."/>
            <person name="Baker S."/>
            <person name="Barry K."/>
            <person name="Bills G."/>
            <person name="Bluhm B."/>
            <person name="Cannon C."/>
            <person name="Castanera R."/>
            <person name="Culley D."/>
            <person name="Daum C."/>
            <person name="Ezra D."/>
            <person name="Gonzalez J."/>
            <person name="Henrissat B."/>
            <person name="Kuo A."/>
            <person name="Liang C."/>
            <person name="Lipzen A."/>
            <person name="Lutzoni F."/>
            <person name="Magnuson J."/>
            <person name="Mondo S."/>
            <person name="Nolan M."/>
            <person name="Ohm R."/>
            <person name="Pangilinan J."/>
            <person name="Park H.-J."/>
            <person name="Ramirez L."/>
            <person name="Alfaro M."/>
            <person name="Sun H."/>
            <person name="Tritt A."/>
            <person name="Yoshinaga Y."/>
            <person name="Zwiers L.-H."/>
            <person name="Turgeon B."/>
            <person name="Goodwin S."/>
            <person name="Spatafora J."/>
            <person name="Crous P."/>
            <person name="Grigoriev I."/>
        </authorList>
    </citation>
    <scope>NUCLEOTIDE SEQUENCE</scope>
    <source>
        <strain evidence="2">CBS 109.77</strain>
    </source>
</reference>
<gene>
    <name evidence="2" type="ORF">K505DRAFT_325807</name>
</gene>
<evidence type="ECO:0000259" key="1">
    <source>
        <dbReference type="Pfam" id="PF05368"/>
    </source>
</evidence>
<dbReference type="InterPro" id="IPR008030">
    <property type="entry name" value="NmrA-like"/>
</dbReference>
<dbReference type="InterPro" id="IPR036291">
    <property type="entry name" value="NAD(P)-bd_dom_sf"/>
</dbReference>
<sequence>MATSTKNVIVFGPTGGIGRVAAIEANKRGAKVWLAMRDTSKTIQGLEEGKEGFSRVQADLSQPASLKNAIQQSGATAAFVYTIHNSEDNMKASFEALKAAGITYIVVISSYSVKGPAGDEKNAEDFIPRLHAKTEIALEQTGVAFTAVRPAYFTSNILWNKAGFQKGEIEIVYPSVEFDFIAPEDIGTVAGALLVKGEATKPINLCGPKLYSQKEAYEVAGKTLGIDLKVIEIDEETFFEKTFLPRPIAESIVKGLRESSITYPKEIYEEAVQNIRTYGGIEPTTFTDWVESHKAAFT</sequence>
<dbReference type="Proteomes" id="UP000799757">
    <property type="component" value="Unassembled WGS sequence"/>
</dbReference>
<dbReference type="PANTHER" id="PTHR43162">
    <property type="match status" value="1"/>
</dbReference>
<name>A0A6A6X9Z0_9PLEO</name>
<keyword evidence="3" id="KW-1185">Reference proteome</keyword>
<dbReference type="Gene3D" id="3.40.50.720">
    <property type="entry name" value="NAD(P)-binding Rossmann-like Domain"/>
    <property type="match status" value="1"/>
</dbReference>
<dbReference type="OrthoDB" id="419598at2759"/>
<dbReference type="SUPFAM" id="SSF51735">
    <property type="entry name" value="NAD(P)-binding Rossmann-fold domains"/>
    <property type="match status" value="1"/>
</dbReference>
<feature type="domain" description="NmrA-like" evidence="1">
    <location>
        <begin position="5"/>
        <end position="254"/>
    </location>
</feature>
<dbReference type="Pfam" id="PF05368">
    <property type="entry name" value="NmrA"/>
    <property type="match status" value="1"/>
</dbReference>
<protein>
    <submittedName>
        <fullName evidence="2">NAD(P)-binding protein</fullName>
    </submittedName>
</protein>
<dbReference type="EMBL" id="MU001948">
    <property type="protein sequence ID" value="KAF2792954.1"/>
    <property type="molecule type" value="Genomic_DNA"/>
</dbReference>
<dbReference type="AlphaFoldDB" id="A0A6A6X9Z0"/>
<evidence type="ECO:0000313" key="2">
    <source>
        <dbReference type="EMBL" id="KAF2792954.1"/>
    </source>
</evidence>
<evidence type="ECO:0000313" key="3">
    <source>
        <dbReference type="Proteomes" id="UP000799757"/>
    </source>
</evidence>
<proteinExistence type="predicted"/>
<dbReference type="PANTHER" id="PTHR43162:SF1">
    <property type="entry name" value="PRESTALK A DIFFERENTIATION PROTEIN A"/>
    <property type="match status" value="1"/>
</dbReference>
<accession>A0A6A6X9Z0</accession>
<dbReference type="InterPro" id="IPR051604">
    <property type="entry name" value="Ergot_Alk_Oxidoreductase"/>
</dbReference>